<feature type="domain" description="DDHD" evidence="2">
    <location>
        <begin position="1"/>
        <end position="37"/>
    </location>
</feature>
<feature type="non-terminal residue" evidence="3">
    <location>
        <position position="121"/>
    </location>
</feature>
<evidence type="ECO:0000313" key="3">
    <source>
        <dbReference type="EMBL" id="KNC69516.1"/>
    </source>
</evidence>
<feature type="compositionally biased region" description="Polar residues" evidence="1">
    <location>
        <begin position="34"/>
        <end position="48"/>
    </location>
</feature>
<evidence type="ECO:0000256" key="1">
    <source>
        <dbReference type="SAM" id="MobiDB-lite"/>
    </source>
</evidence>
<name>A0A0L0EYL6_9EUKA</name>
<feature type="region of interest" description="Disordered" evidence="1">
    <location>
        <begin position="34"/>
        <end position="55"/>
    </location>
</feature>
<proteinExistence type="predicted"/>
<sequence>CRQFFNVFHSADPLGYRLEDILLRTGCVTPTPLDTTASGETLGSTTSFKLHPSQPQPLSVASSRSSVLDSPCAEVVAYELPFDIPLYRQFPYGTEDPGPAYCCEKESGVMTGKANDAALQW</sequence>
<dbReference type="RefSeq" id="XP_014143418.1">
    <property type="nucleotide sequence ID" value="XM_014287943.1"/>
</dbReference>
<feature type="non-terminal residue" evidence="3">
    <location>
        <position position="1"/>
    </location>
</feature>
<evidence type="ECO:0000313" key="4">
    <source>
        <dbReference type="Proteomes" id="UP000054560"/>
    </source>
</evidence>
<dbReference type="InterPro" id="IPR004177">
    <property type="entry name" value="DDHD_dom"/>
</dbReference>
<gene>
    <name evidence="3" type="ORF">SARC_17974</name>
</gene>
<accession>A0A0L0EYL6</accession>
<protein>
    <recommendedName>
        <fullName evidence="2">DDHD domain-containing protein</fullName>
    </recommendedName>
</protein>
<organism evidence="3 4">
    <name type="scientific">Sphaeroforma arctica JP610</name>
    <dbReference type="NCBI Taxonomy" id="667725"/>
    <lineage>
        <taxon>Eukaryota</taxon>
        <taxon>Ichthyosporea</taxon>
        <taxon>Ichthyophonida</taxon>
        <taxon>Sphaeroforma</taxon>
    </lineage>
</organism>
<keyword evidence="4" id="KW-1185">Reference proteome</keyword>
<dbReference type="AlphaFoldDB" id="A0A0L0EYL6"/>
<dbReference type="EMBL" id="KQ254633">
    <property type="protein sequence ID" value="KNC69516.1"/>
    <property type="molecule type" value="Genomic_DNA"/>
</dbReference>
<dbReference type="Pfam" id="PF02862">
    <property type="entry name" value="DDHD"/>
    <property type="match status" value="1"/>
</dbReference>
<dbReference type="Proteomes" id="UP000054560">
    <property type="component" value="Unassembled WGS sequence"/>
</dbReference>
<evidence type="ECO:0000259" key="2">
    <source>
        <dbReference type="Pfam" id="PF02862"/>
    </source>
</evidence>
<dbReference type="GO" id="GO:0046872">
    <property type="term" value="F:metal ion binding"/>
    <property type="evidence" value="ECO:0007669"/>
    <property type="project" value="InterPro"/>
</dbReference>
<dbReference type="GeneID" id="25918478"/>
<reference evidence="3 4" key="1">
    <citation type="submission" date="2011-02" db="EMBL/GenBank/DDBJ databases">
        <title>The Genome Sequence of Sphaeroforma arctica JP610.</title>
        <authorList>
            <consortium name="The Broad Institute Genome Sequencing Platform"/>
            <person name="Russ C."/>
            <person name="Cuomo C."/>
            <person name="Young S.K."/>
            <person name="Zeng Q."/>
            <person name="Gargeya S."/>
            <person name="Alvarado L."/>
            <person name="Berlin A."/>
            <person name="Chapman S.B."/>
            <person name="Chen Z."/>
            <person name="Freedman E."/>
            <person name="Gellesch M."/>
            <person name="Goldberg J."/>
            <person name="Griggs A."/>
            <person name="Gujja S."/>
            <person name="Heilman E."/>
            <person name="Heiman D."/>
            <person name="Howarth C."/>
            <person name="Mehta T."/>
            <person name="Neiman D."/>
            <person name="Pearson M."/>
            <person name="Roberts A."/>
            <person name="Saif S."/>
            <person name="Shea T."/>
            <person name="Shenoy N."/>
            <person name="Sisk P."/>
            <person name="Stolte C."/>
            <person name="Sykes S."/>
            <person name="White J."/>
            <person name="Yandava C."/>
            <person name="Burger G."/>
            <person name="Gray M.W."/>
            <person name="Holland P.W.H."/>
            <person name="King N."/>
            <person name="Lang F.B.F."/>
            <person name="Roger A.J."/>
            <person name="Ruiz-Trillo I."/>
            <person name="Haas B."/>
            <person name="Nusbaum C."/>
            <person name="Birren B."/>
        </authorList>
    </citation>
    <scope>NUCLEOTIDE SEQUENCE [LARGE SCALE GENOMIC DNA]</scope>
    <source>
        <strain evidence="3 4">JP610</strain>
    </source>
</reference>